<dbReference type="EMBL" id="LNYP01000006">
    <property type="protein sequence ID" value="KTD43814.1"/>
    <property type="molecule type" value="Genomic_DNA"/>
</dbReference>
<evidence type="ECO:0000256" key="12">
    <source>
        <dbReference type="ARBA" id="ARBA00031887"/>
    </source>
</evidence>
<proteinExistence type="inferred from homology"/>
<comment type="caution">
    <text evidence="15">The sequence shown here is derived from an EMBL/GenBank/DDBJ whole genome shotgun (WGS) entry which is preliminary data.</text>
</comment>
<dbReference type="GO" id="GO:0015078">
    <property type="term" value="F:proton transmembrane transporter activity"/>
    <property type="evidence" value="ECO:0007669"/>
    <property type="project" value="TreeGrafter"/>
</dbReference>
<reference evidence="15 16" key="1">
    <citation type="submission" date="2015-11" db="EMBL/GenBank/DDBJ databases">
        <title>Genomic analysis of 38 Legionella species identifies large and diverse effector repertoires.</title>
        <authorList>
            <person name="Burstein D."/>
            <person name="Amaro F."/>
            <person name="Zusman T."/>
            <person name="Lifshitz Z."/>
            <person name="Cohen O."/>
            <person name="Gilbert J.A."/>
            <person name="Pupko T."/>
            <person name="Shuman H.A."/>
            <person name="Segal G."/>
        </authorList>
    </citation>
    <scope>NUCLEOTIDE SEQUENCE [LARGE SCALE GENOMIC DNA]</scope>
    <source>
        <strain evidence="15 16">Oak Ridge-10</strain>
    </source>
</reference>
<evidence type="ECO:0000256" key="6">
    <source>
        <dbReference type="ARBA" id="ARBA00022692"/>
    </source>
</evidence>
<evidence type="ECO:0000313" key="16">
    <source>
        <dbReference type="Proteomes" id="UP000054858"/>
    </source>
</evidence>
<keyword evidence="6 14" id="KW-0812">Transmembrane</keyword>
<comment type="similarity">
    <text evidence="2">Belongs to the cytochrome c oxidase bacterial subunit 4 family.</text>
</comment>
<evidence type="ECO:0000256" key="9">
    <source>
        <dbReference type="ARBA" id="ARBA00025694"/>
    </source>
</evidence>
<dbReference type="PATRIC" id="fig|29423.5.peg.375"/>
<name>A0A0W0XGW7_9GAMM</name>
<dbReference type="PANTHER" id="PTHR36835:SF1">
    <property type="entry name" value="CYTOCHROME BO(3) UBIQUINOL OXIDASE SUBUNIT 4"/>
    <property type="match status" value="1"/>
</dbReference>
<evidence type="ECO:0000256" key="10">
    <source>
        <dbReference type="ARBA" id="ARBA00030071"/>
    </source>
</evidence>
<evidence type="ECO:0000256" key="3">
    <source>
        <dbReference type="ARBA" id="ARBA00011700"/>
    </source>
</evidence>
<evidence type="ECO:0000256" key="5">
    <source>
        <dbReference type="ARBA" id="ARBA00022475"/>
    </source>
</evidence>
<evidence type="ECO:0000256" key="1">
    <source>
        <dbReference type="ARBA" id="ARBA00004651"/>
    </source>
</evidence>
<dbReference type="PANTHER" id="PTHR36835">
    <property type="entry name" value="CYTOCHROME BO(3) UBIQUINOL OXIDASE SUBUNIT 4"/>
    <property type="match status" value="1"/>
</dbReference>
<accession>A0A0W0XGW7</accession>
<keyword evidence="8 14" id="KW-0472">Membrane</keyword>
<comment type="subcellular location">
    <subcellularLocation>
        <location evidence="1">Cell membrane</location>
        <topology evidence="1">Multi-pass membrane protein</topology>
    </subcellularLocation>
</comment>
<dbReference type="InterPro" id="IPR005171">
    <property type="entry name" value="Cyt_c_oxidase_su4_prok"/>
</dbReference>
<dbReference type="Proteomes" id="UP000054858">
    <property type="component" value="Unassembled WGS sequence"/>
</dbReference>
<protein>
    <recommendedName>
        <fullName evidence="4">Cytochrome bo(3) ubiquinol oxidase subunit 4</fullName>
    </recommendedName>
    <alternativeName>
        <fullName evidence="13">Cytochrome o ubiquinol oxidase subunit 4</fullName>
    </alternativeName>
    <alternativeName>
        <fullName evidence="10">Oxidase bo(3) subunit 4</fullName>
    </alternativeName>
    <alternativeName>
        <fullName evidence="11">Ubiquinol oxidase polypeptide IV</fullName>
    </alternativeName>
    <alternativeName>
        <fullName evidence="12">Ubiquinol oxidase subunit 4</fullName>
    </alternativeName>
</protein>
<organism evidence="15 16">
    <name type="scientific">Legionella oakridgensis</name>
    <dbReference type="NCBI Taxonomy" id="29423"/>
    <lineage>
        <taxon>Bacteria</taxon>
        <taxon>Pseudomonadati</taxon>
        <taxon>Pseudomonadota</taxon>
        <taxon>Gammaproteobacteria</taxon>
        <taxon>Legionellales</taxon>
        <taxon>Legionellaceae</taxon>
        <taxon>Legionella</taxon>
    </lineage>
</organism>
<comment type="subunit">
    <text evidence="3">Heterooctamer of two A chains, two B chains, two C chains and two D chains.</text>
</comment>
<evidence type="ECO:0000313" key="15">
    <source>
        <dbReference type="EMBL" id="KTD43814.1"/>
    </source>
</evidence>
<keyword evidence="7 14" id="KW-1133">Transmembrane helix</keyword>
<feature type="transmembrane region" description="Helical" evidence="14">
    <location>
        <begin position="40"/>
        <end position="60"/>
    </location>
</feature>
<evidence type="ECO:0000256" key="14">
    <source>
        <dbReference type="SAM" id="Phobius"/>
    </source>
</evidence>
<gene>
    <name evidence="15" type="primary">cyoD</name>
    <name evidence="15" type="ORF">Loak_0364</name>
</gene>
<evidence type="ECO:0000256" key="8">
    <source>
        <dbReference type="ARBA" id="ARBA00023136"/>
    </source>
</evidence>
<dbReference type="AlphaFoldDB" id="A0A0W0XGW7"/>
<feature type="transmembrane region" description="Helical" evidence="14">
    <location>
        <begin position="12"/>
        <end position="34"/>
    </location>
</feature>
<dbReference type="Pfam" id="PF03626">
    <property type="entry name" value="COX4_pro"/>
    <property type="match status" value="1"/>
</dbReference>
<feature type="transmembrane region" description="Helical" evidence="14">
    <location>
        <begin position="72"/>
        <end position="93"/>
    </location>
</feature>
<dbReference type="GO" id="GO:0009319">
    <property type="term" value="C:cytochrome o ubiquinol oxidase complex"/>
    <property type="evidence" value="ECO:0007669"/>
    <property type="project" value="TreeGrafter"/>
</dbReference>
<dbReference type="GO" id="GO:0019646">
    <property type="term" value="P:aerobic electron transport chain"/>
    <property type="evidence" value="ECO:0007669"/>
    <property type="project" value="TreeGrafter"/>
</dbReference>
<dbReference type="GO" id="GO:0015990">
    <property type="term" value="P:electron transport coupled proton transport"/>
    <property type="evidence" value="ECO:0007669"/>
    <property type="project" value="TreeGrafter"/>
</dbReference>
<dbReference type="GO" id="GO:0005886">
    <property type="term" value="C:plasma membrane"/>
    <property type="evidence" value="ECO:0007669"/>
    <property type="project" value="UniProtKB-SubCell"/>
</dbReference>
<dbReference type="RefSeq" id="WP_025384949.1">
    <property type="nucleotide sequence ID" value="NZ_LCUA01000006.1"/>
</dbReference>
<evidence type="ECO:0000256" key="4">
    <source>
        <dbReference type="ARBA" id="ARBA00014689"/>
    </source>
</evidence>
<evidence type="ECO:0000256" key="11">
    <source>
        <dbReference type="ARBA" id="ARBA00030211"/>
    </source>
</evidence>
<dbReference type="GO" id="GO:0009486">
    <property type="term" value="F:cytochrome bo3 ubiquinol oxidase activity"/>
    <property type="evidence" value="ECO:0007669"/>
    <property type="project" value="TreeGrafter"/>
</dbReference>
<evidence type="ECO:0000256" key="13">
    <source>
        <dbReference type="ARBA" id="ARBA00032185"/>
    </source>
</evidence>
<comment type="function">
    <text evidence="9">Cytochrome bo(3) ubiquinol terminal oxidase is the component of the aerobic respiratory chain of E.coli that predominates when cells are grown at high aeration. Has proton pump activity across the membrane in addition to electron transfer, pumping 2 protons/electron.</text>
</comment>
<evidence type="ECO:0000256" key="7">
    <source>
        <dbReference type="ARBA" id="ARBA00022989"/>
    </source>
</evidence>
<dbReference type="InterPro" id="IPR050968">
    <property type="entry name" value="Cytochrome_c_oxidase_bac_sub4"/>
</dbReference>
<keyword evidence="5" id="KW-1003">Cell membrane</keyword>
<sequence>MSFGLEQKCLKYYILGFGLSILLTSISFSVVMLLNLTHDIIKIIIIFSAIAQVIVHFVFFLNIKSFVKSMSWLALIYTFILIFILVGASIWIMGHLNHRMMSHEPPYMDNHYPSP</sequence>
<evidence type="ECO:0000256" key="2">
    <source>
        <dbReference type="ARBA" id="ARBA00008079"/>
    </source>
</evidence>